<keyword evidence="1" id="KW-1133">Transmembrane helix</keyword>
<sequence>MTNQALTKYEARKSIMGSDGGKIILCAILFFLIVPIFFMVYYIVRARSYRLTFNGNNVTVTGGVFEKYDRKSVLTAVTNVSVYQSFWGRIFNYGDVRIDIVGRWDVDTHAIKNPQGLKNYVESLMQAQDVSKLQQFIVN</sequence>
<evidence type="ECO:0000259" key="2">
    <source>
        <dbReference type="Pfam" id="PF03703"/>
    </source>
</evidence>
<dbReference type="AlphaFoldDB" id="A0A9D1SP01"/>
<reference evidence="3" key="1">
    <citation type="submission" date="2020-10" db="EMBL/GenBank/DDBJ databases">
        <authorList>
            <person name="Gilroy R."/>
        </authorList>
    </citation>
    <scope>NUCLEOTIDE SEQUENCE</scope>
    <source>
        <strain evidence="3">ChiHjej12B11-7776</strain>
    </source>
</reference>
<evidence type="ECO:0000313" key="4">
    <source>
        <dbReference type="Proteomes" id="UP000886852"/>
    </source>
</evidence>
<dbReference type="InterPro" id="IPR005182">
    <property type="entry name" value="YdbS-like_PH"/>
</dbReference>
<proteinExistence type="predicted"/>
<dbReference type="Pfam" id="PF03703">
    <property type="entry name" value="bPH_2"/>
    <property type="match status" value="1"/>
</dbReference>
<accession>A0A9D1SP01</accession>
<feature type="domain" description="YdbS-like PH" evidence="2">
    <location>
        <begin position="47"/>
        <end position="120"/>
    </location>
</feature>
<dbReference type="EMBL" id="DVOC01000010">
    <property type="protein sequence ID" value="HIU90458.1"/>
    <property type="molecule type" value="Genomic_DNA"/>
</dbReference>
<comment type="caution">
    <text evidence="3">The sequence shown here is derived from an EMBL/GenBank/DDBJ whole genome shotgun (WGS) entry which is preliminary data.</text>
</comment>
<gene>
    <name evidence="3" type="ORF">IAC72_00385</name>
</gene>
<protein>
    <submittedName>
        <fullName evidence="3">PH domain-containing protein</fullName>
    </submittedName>
</protein>
<evidence type="ECO:0000313" key="3">
    <source>
        <dbReference type="EMBL" id="HIU90458.1"/>
    </source>
</evidence>
<reference evidence="3" key="2">
    <citation type="journal article" date="2021" name="PeerJ">
        <title>Extensive microbial diversity within the chicken gut microbiome revealed by metagenomics and culture.</title>
        <authorList>
            <person name="Gilroy R."/>
            <person name="Ravi A."/>
            <person name="Getino M."/>
            <person name="Pursley I."/>
            <person name="Horton D.L."/>
            <person name="Alikhan N.F."/>
            <person name="Baker D."/>
            <person name="Gharbi K."/>
            <person name="Hall N."/>
            <person name="Watson M."/>
            <person name="Adriaenssens E.M."/>
            <person name="Foster-Nyarko E."/>
            <person name="Jarju S."/>
            <person name="Secka A."/>
            <person name="Antonio M."/>
            <person name="Oren A."/>
            <person name="Chaudhuri R.R."/>
            <person name="La Ragione R."/>
            <person name="Hildebrand F."/>
            <person name="Pallen M.J."/>
        </authorList>
    </citation>
    <scope>NUCLEOTIDE SEQUENCE</scope>
    <source>
        <strain evidence="3">ChiHjej12B11-7776</strain>
    </source>
</reference>
<dbReference type="Proteomes" id="UP000886852">
    <property type="component" value="Unassembled WGS sequence"/>
</dbReference>
<evidence type="ECO:0000256" key="1">
    <source>
        <dbReference type="SAM" id="Phobius"/>
    </source>
</evidence>
<keyword evidence="1" id="KW-0472">Membrane</keyword>
<name>A0A9D1SP01_9BACT</name>
<organism evidence="3 4">
    <name type="scientific">Candidatus Fimimonas merdipullorum</name>
    <dbReference type="NCBI Taxonomy" id="2840822"/>
    <lineage>
        <taxon>Bacteria</taxon>
        <taxon>Pseudomonadati</taxon>
        <taxon>Myxococcota</taxon>
        <taxon>Myxococcia</taxon>
        <taxon>Myxococcales</taxon>
        <taxon>Cystobacterineae</taxon>
        <taxon>Myxococcaceae</taxon>
        <taxon>Myxococcaceae incertae sedis</taxon>
        <taxon>Candidatus Fimimonas</taxon>
    </lineage>
</organism>
<keyword evidence="1" id="KW-0812">Transmembrane</keyword>
<feature type="transmembrane region" description="Helical" evidence="1">
    <location>
        <begin position="20"/>
        <end position="44"/>
    </location>
</feature>